<feature type="transmembrane region" description="Helical" evidence="1">
    <location>
        <begin position="100"/>
        <end position="119"/>
    </location>
</feature>
<feature type="transmembrane region" description="Helical" evidence="1">
    <location>
        <begin position="36"/>
        <end position="61"/>
    </location>
</feature>
<reference evidence="3" key="1">
    <citation type="submission" date="2017-09" db="EMBL/GenBank/DDBJ databases">
        <title>Depth-based differentiation of microbial function through sediment-hosted aquifers and enrichment of novel symbionts in the deep terrestrial subsurface.</title>
        <authorList>
            <person name="Probst A.J."/>
            <person name="Ladd B."/>
            <person name="Jarett J.K."/>
            <person name="Geller-Mcgrath D.E."/>
            <person name="Sieber C.M.K."/>
            <person name="Emerson J.B."/>
            <person name="Anantharaman K."/>
            <person name="Thomas B.C."/>
            <person name="Malmstrom R."/>
            <person name="Stieglmeier M."/>
            <person name="Klingl A."/>
            <person name="Woyke T."/>
            <person name="Ryan C.M."/>
            <person name="Banfield J.F."/>
        </authorList>
    </citation>
    <scope>NUCLEOTIDE SEQUENCE [LARGE SCALE GENOMIC DNA]</scope>
</reference>
<evidence type="ECO:0000313" key="3">
    <source>
        <dbReference type="Proteomes" id="UP000231162"/>
    </source>
</evidence>
<evidence type="ECO:0000256" key="1">
    <source>
        <dbReference type="SAM" id="Phobius"/>
    </source>
</evidence>
<gene>
    <name evidence="2" type="ORF">COT79_02135</name>
</gene>
<protein>
    <submittedName>
        <fullName evidence="2">Uncharacterized protein</fullName>
    </submittedName>
</protein>
<accession>A0A2M6R8L6</accession>
<dbReference type="AlphaFoldDB" id="A0A2M6R8L6"/>
<keyword evidence="1" id="KW-1133">Transmembrane helix</keyword>
<sequence length="126" mass="14256">MTDIRKSLFTLFSGTLLTFGVWLAISITVDPFNTDPLTIITFFSSLFLWLTGLIIFIFLYVRSHISDVTNQNTIPNSILHSSLIVITLIVFLILQTLRVLGQLEGILLLVIFILIELYIKTKTSHA</sequence>
<keyword evidence="1" id="KW-0472">Membrane</keyword>
<evidence type="ECO:0000313" key="2">
    <source>
        <dbReference type="EMBL" id="PIS06938.1"/>
    </source>
</evidence>
<dbReference type="EMBL" id="PEZX01000029">
    <property type="protein sequence ID" value="PIS06938.1"/>
    <property type="molecule type" value="Genomic_DNA"/>
</dbReference>
<dbReference type="Proteomes" id="UP000231162">
    <property type="component" value="Unassembled WGS sequence"/>
</dbReference>
<proteinExistence type="predicted"/>
<feature type="transmembrane region" description="Helical" evidence="1">
    <location>
        <begin position="73"/>
        <end position="94"/>
    </location>
</feature>
<comment type="caution">
    <text evidence="2">The sequence shown here is derived from an EMBL/GenBank/DDBJ whole genome shotgun (WGS) entry which is preliminary data.</text>
</comment>
<name>A0A2M6R8L6_9BACT</name>
<organism evidence="2 3">
    <name type="scientific">Candidatus Berkelbacteria bacterium CG10_big_fil_rev_8_21_14_0_10_43_14</name>
    <dbReference type="NCBI Taxonomy" id="1974515"/>
    <lineage>
        <taxon>Bacteria</taxon>
        <taxon>Candidatus Berkelbacteria</taxon>
    </lineage>
</organism>
<keyword evidence="1" id="KW-0812">Transmembrane</keyword>